<dbReference type="EMBL" id="AZDJ01000013">
    <property type="protein sequence ID" value="KRK73215.1"/>
    <property type="molecule type" value="Genomic_DNA"/>
</dbReference>
<dbReference type="AlphaFoldDB" id="A0A0R1JPK6"/>
<feature type="transmembrane region" description="Helical" evidence="1">
    <location>
        <begin position="305"/>
        <end position="328"/>
    </location>
</feature>
<protein>
    <submittedName>
        <fullName evidence="2">Membrane protein</fullName>
    </submittedName>
</protein>
<comment type="caution">
    <text evidence="2">The sequence shown here is derived from an EMBL/GenBank/DDBJ whole genome shotgun (WGS) entry which is preliminary data.</text>
</comment>
<dbReference type="InterPro" id="IPR018580">
    <property type="entry name" value="Uncharacterised_YfhO"/>
</dbReference>
<sequence>MLIMAVYFIARGVYPFGNSSVLTVDMGQQYIDFYAYFRSTVFGHPGQLFYSFSNALGGDMYGTFAYYLLSPYNLVLLLFPKTMLDVAVAVMTLLKYGSAGLAMAYYLKTTGWRSWWLPAWGTAYALSGWMLANQLNLMWFDGAICLPLIAVALANLVAGRRPFAYIGWLAAAIVVNYYIAFMLCLFLVGYFGYEVVRQWAGWRWFARQTARFAAASMAAAGLAAVIVIPTLVQLRLGKGTYTTTDFHWRFEYAPYRQLGKFMLGAFNFDQMPSGQANVFIGAIGVLGAVLFFTQRTIPVRERLFAAGWSLFLTLSVMVEPLDLLWHGLQFPSWYPYRFSFVICFWLLVLAGRALQGQPTGLTWWQMLLTLGLVLAVVATVWLNLAHFSYLTEWQVGASALFGIAAVILLTIRHDGRAATAAIFAMFMVIDSTANMVTTLNQLSYISHSDYHTYTESLRAGVAHIQAADSGTYRIGKTVTRTKNDAMQVGYMGTDQFNSMMAPPTVQLFEDLGQSENDGFVGYTNGTVITDALLDLKYWLTPRPTPAVATGFLPSSGARPDVSRYDELGRTGDLIVSRNPNALGLGFVASTDILKTKRAANLAMLNQELILTHLAGQPYRSLFDLQTMTGPKLHDATIKKQTQVVTKVTDGATVTYTFTAPTTDPYYLQLPVAFSDNVVTLTQNGTDLPIPDSFRSSILLNVTPTAPGEKQTLTLTLQKSTANLTDVALYRLNAAATTALLTPLRQNPWHITHRSDTSLRGTVTVEAKHKLLMTTIPAVPGWRVTVDGQPATISKALKYFIAIRLKPGQHTVTMTYRPPALGLGAAISLASAALVGAWWWCTPTGRHRKHS</sequence>
<keyword evidence="1" id="KW-1133">Transmembrane helix</keyword>
<dbReference type="PANTHER" id="PTHR38454">
    <property type="entry name" value="INTEGRAL MEMBRANE PROTEIN-RELATED"/>
    <property type="match status" value="1"/>
</dbReference>
<dbReference type="STRING" id="1291734.FD02_GL001071"/>
<proteinExistence type="predicted"/>
<keyword evidence="1" id="KW-0472">Membrane</keyword>
<evidence type="ECO:0000313" key="3">
    <source>
        <dbReference type="Proteomes" id="UP000051804"/>
    </source>
</evidence>
<feature type="transmembrane region" description="Helical" evidence="1">
    <location>
        <begin position="113"/>
        <end position="132"/>
    </location>
</feature>
<feature type="transmembrane region" description="Helical" evidence="1">
    <location>
        <begin position="276"/>
        <end position="293"/>
    </location>
</feature>
<dbReference type="Pfam" id="PF09586">
    <property type="entry name" value="YfhO"/>
    <property type="match status" value="1"/>
</dbReference>
<feature type="transmembrane region" description="Helical" evidence="1">
    <location>
        <begin position="418"/>
        <end position="436"/>
    </location>
</feature>
<reference evidence="2 3" key="1">
    <citation type="journal article" date="2015" name="Genome Announc.">
        <title>Expanding the biotechnology potential of lactobacilli through comparative genomics of 213 strains and associated genera.</title>
        <authorList>
            <person name="Sun Z."/>
            <person name="Harris H.M."/>
            <person name="McCann A."/>
            <person name="Guo C."/>
            <person name="Argimon S."/>
            <person name="Zhang W."/>
            <person name="Yang X."/>
            <person name="Jeffery I.B."/>
            <person name="Cooney J.C."/>
            <person name="Kagawa T.F."/>
            <person name="Liu W."/>
            <person name="Song Y."/>
            <person name="Salvetti E."/>
            <person name="Wrobel A."/>
            <person name="Rasinkangas P."/>
            <person name="Parkhill J."/>
            <person name="Rea M.C."/>
            <person name="O'Sullivan O."/>
            <person name="Ritari J."/>
            <person name="Douillard F.P."/>
            <person name="Paul Ross R."/>
            <person name="Yang R."/>
            <person name="Briner A.E."/>
            <person name="Felis G.E."/>
            <person name="de Vos W.M."/>
            <person name="Barrangou R."/>
            <person name="Klaenhammer T.R."/>
            <person name="Caufield P.W."/>
            <person name="Cui Y."/>
            <person name="Zhang H."/>
            <person name="O'Toole P.W."/>
        </authorList>
    </citation>
    <scope>NUCLEOTIDE SEQUENCE [LARGE SCALE GENOMIC DNA]</scope>
    <source>
        <strain evidence="2 3">JCM 17158</strain>
    </source>
</reference>
<feature type="transmembrane region" description="Helical" evidence="1">
    <location>
        <begin position="86"/>
        <end position="107"/>
    </location>
</feature>
<accession>A0A0R1JPK6</accession>
<feature type="transmembrane region" description="Helical" evidence="1">
    <location>
        <begin position="366"/>
        <end position="387"/>
    </location>
</feature>
<keyword evidence="3" id="KW-1185">Reference proteome</keyword>
<organism evidence="2 3">
    <name type="scientific">Lacticaseibacillus nasuensis JCM 17158</name>
    <dbReference type="NCBI Taxonomy" id="1291734"/>
    <lineage>
        <taxon>Bacteria</taxon>
        <taxon>Bacillati</taxon>
        <taxon>Bacillota</taxon>
        <taxon>Bacilli</taxon>
        <taxon>Lactobacillales</taxon>
        <taxon>Lactobacillaceae</taxon>
        <taxon>Lacticaseibacillus</taxon>
    </lineage>
</organism>
<dbReference type="PATRIC" id="fig|1291734.4.peg.1101"/>
<feature type="transmembrane region" description="Helical" evidence="1">
    <location>
        <begin position="212"/>
        <end position="232"/>
    </location>
</feature>
<dbReference type="Proteomes" id="UP000051804">
    <property type="component" value="Unassembled WGS sequence"/>
</dbReference>
<feature type="transmembrane region" description="Helical" evidence="1">
    <location>
        <begin position="165"/>
        <end position="191"/>
    </location>
</feature>
<feature type="transmembrane region" description="Helical" evidence="1">
    <location>
        <begin position="334"/>
        <end position="354"/>
    </location>
</feature>
<name>A0A0R1JPK6_9LACO</name>
<evidence type="ECO:0000313" key="2">
    <source>
        <dbReference type="EMBL" id="KRK73215.1"/>
    </source>
</evidence>
<feature type="transmembrane region" description="Helical" evidence="1">
    <location>
        <begin position="819"/>
        <end position="840"/>
    </location>
</feature>
<keyword evidence="1" id="KW-0812">Transmembrane</keyword>
<gene>
    <name evidence="2" type="ORF">FD02_GL001071</name>
</gene>
<feature type="transmembrane region" description="Helical" evidence="1">
    <location>
        <begin position="139"/>
        <end position="159"/>
    </location>
</feature>
<feature type="transmembrane region" description="Helical" evidence="1">
    <location>
        <begin position="393"/>
        <end position="411"/>
    </location>
</feature>
<dbReference type="PANTHER" id="PTHR38454:SF1">
    <property type="entry name" value="INTEGRAL MEMBRANE PROTEIN"/>
    <property type="match status" value="1"/>
</dbReference>
<evidence type="ECO:0000256" key="1">
    <source>
        <dbReference type="SAM" id="Phobius"/>
    </source>
</evidence>
<feature type="transmembrane region" description="Helical" evidence="1">
    <location>
        <begin position="60"/>
        <end position="79"/>
    </location>
</feature>